<evidence type="ECO:0000313" key="1">
    <source>
        <dbReference type="EMBL" id="VVC03878.1"/>
    </source>
</evidence>
<name>A0A5E4LRV8_9ARCH</name>
<protein>
    <submittedName>
        <fullName evidence="1">Uncharacterized protein</fullName>
    </submittedName>
</protein>
<dbReference type="Proteomes" id="UP000789941">
    <property type="component" value="Unassembled WGS sequence"/>
</dbReference>
<organism evidence="1 2">
    <name type="scientific">Candidatus Bilamarchaeum dharawalense</name>
    <dbReference type="NCBI Taxonomy" id="2885759"/>
    <lineage>
        <taxon>Archaea</taxon>
        <taxon>Candidatus Micrarchaeota</taxon>
        <taxon>Candidatus Micrarchaeia</taxon>
        <taxon>Candidatus Anstonellales</taxon>
        <taxon>Candidatus Bilamarchaeaceae</taxon>
        <taxon>Candidatus Bilamarchaeum</taxon>
    </lineage>
</organism>
<dbReference type="EMBL" id="CABMJJ010000009">
    <property type="protein sequence ID" value="VVC03878.1"/>
    <property type="molecule type" value="Genomic_DNA"/>
</dbReference>
<sequence>MKFIGGFFQFARRVIDAAKNGGLSDKDVKKLDNLLLRTGKRNAIVAKGILTSLSASGASDTDVKRFGEILQLAENRIQEDKEPFSTADKNELTSIFKRAYMSAKTARWFSAQVDELLAEEINEFISGSRRVDVGIPAKKTVKFEKEEEKDQTQKKVKT</sequence>
<evidence type="ECO:0000313" key="2">
    <source>
        <dbReference type="Proteomes" id="UP000789941"/>
    </source>
</evidence>
<accession>A0A5E4LRV8</accession>
<comment type="caution">
    <text evidence="1">The sequence shown here is derived from an EMBL/GenBank/DDBJ whole genome shotgun (WGS) entry which is preliminary data.</text>
</comment>
<dbReference type="AlphaFoldDB" id="A0A5E4LRV8"/>
<proteinExistence type="predicted"/>
<gene>
    <name evidence="1" type="ORF">LFW2832_00591</name>
</gene>
<reference evidence="1 2" key="1">
    <citation type="submission" date="2019-08" db="EMBL/GenBank/DDBJ databases">
        <authorList>
            <person name="Vazquez-Campos X."/>
        </authorList>
    </citation>
    <scope>NUCLEOTIDE SEQUENCE [LARGE SCALE GENOMIC DNA]</scope>
    <source>
        <strain evidence="1">LFW-283_2</strain>
    </source>
</reference>